<comment type="subcellular location">
    <subcellularLocation>
        <location evidence="1 9">Cell inner membrane</location>
        <topology evidence="1 9">Multi-pass membrane protein</topology>
    </subcellularLocation>
</comment>
<evidence type="ECO:0000313" key="11">
    <source>
        <dbReference type="EMBL" id="AIG62523.1"/>
    </source>
</evidence>
<sequence>MKGFVSTPSSTTRFSEVFESRNLIAELIRRDFNVRYKQTGLGVLWAIINPGVNILLYLFVFGLLVRLPTPEYNAPYAAVLISAILFWNLFSTSMLTASDALINNMHLVTKVYFPRLSLCIASVFVALIDFLIAFIVFVPLALLYHVDISLIRLLLLIPCIIITLMLGCGFGCAMAILKLKYRDIRHILPLITQVIFFASPIVYTLSIVPEQYKIFYSFNPITGIVMMSRWAILGGAPIDLTMLTYSLISAFVVMCLGVIYFVKNDRSVADYE</sequence>
<comment type="similarity">
    <text evidence="2 9">Belongs to the ABC-2 integral membrane protein family.</text>
</comment>
<name>A0A0A8J576_ECOLX</name>
<proteinExistence type="inferred from homology"/>
<evidence type="ECO:0000256" key="2">
    <source>
        <dbReference type="ARBA" id="ARBA00007783"/>
    </source>
</evidence>
<evidence type="ECO:0000256" key="3">
    <source>
        <dbReference type="ARBA" id="ARBA00022448"/>
    </source>
</evidence>
<dbReference type="RefSeq" id="WP_115205323.1">
    <property type="nucleotide sequence ID" value="NZ_CAJHTL010000032.1"/>
</dbReference>
<feature type="transmembrane region" description="Helical" evidence="9">
    <location>
        <begin position="150"/>
        <end position="175"/>
    </location>
</feature>
<reference evidence="12" key="1">
    <citation type="journal article" date="2014" name="DNA Res.">
        <title>A complete view of the genetic diversity of the Escherichia coli O-antigen biosynthesis gene cluster.</title>
        <authorList>
            <person name="Iguchi A."/>
            <person name="Iyoda S."/>
            <person name="Kikuchi T."/>
            <person name="Ogura Y."/>
            <person name="Katsura K."/>
            <person name="Ohnishi M."/>
            <person name="Hayashi T."/>
            <person name="Thomson N.R."/>
        </authorList>
    </citation>
    <scope>NUCLEOTIDE SEQUENCE</scope>
    <source>
        <strain evidence="12">H311a</strain>
    </source>
</reference>
<keyword evidence="7 9" id="KW-1133">Transmembrane helix</keyword>
<dbReference type="GO" id="GO:0005886">
    <property type="term" value="C:plasma membrane"/>
    <property type="evidence" value="ECO:0007669"/>
    <property type="project" value="UniProtKB-SubCell"/>
</dbReference>
<protein>
    <recommendedName>
        <fullName evidence="9">Transport permease protein</fullName>
    </recommendedName>
</protein>
<dbReference type="GO" id="GO:0015920">
    <property type="term" value="P:lipopolysaccharide transport"/>
    <property type="evidence" value="ECO:0007669"/>
    <property type="project" value="TreeGrafter"/>
</dbReference>
<dbReference type="GO" id="GO:0140359">
    <property type="term" value="F:ABC-type transporter activity"/>
    <property type="evidence" value="ECO:0007669"/>
    <property type="project" value="InterPro"/>
</dbReference>
<keyword evidence="6 9" id="KW-0812">Transmembrane</keyword>
<feature type="transmembrane region" description="Helical" evidence="9">
    <location>
        <begin position="39"/>
        <end position="64"/>
    </location>
</feature>
<dbReference type="AlphaFoldDB" id="A0A0A8J576"/>
<reference evidence="11" key="2">
    <citation type="journal article" date="2016" name="PLoS ONE">
        <title>Comparison of O-Antigen Gene Clusters of All O-Serogroups of Escherichia coli and Proposal for Adopting a New Nomenclature for O-Typing.</title>
        <authorList>
            <person name="DebRoy C."/>
            <person name="Fratamico P.M."/>
            <person name="Yan X."/>
            <person name="Baranzoni G."/>
            <person name="Liu Y."/>
            <person name="Needleman D.S."/>
            <person name="Tebbs R."/>
            <person name="O'Connell C.D."/>
            <person name="Allred A."/>
            <person name="Swimley M."/>
            <person name="Mwangi M."/>
            <person name="Kapur V."/>
            <person name="Raygoza Garay J.A."/>
            <person name="Roberts E.L."/>
            <person name="Katani R."/>
        </authorList>
    </citation>
    <scope>NUCLEOTIDE SEQUENCE</scope>
    <source>
        <strain evidence="11">H 311a</strain>
    </source>
</reference>
<accession>A0A0A8J576</accession>
<dbReference type="InterPro" id="IPR013525">
    <property type="entry name" value="ABC2_TM"/>
</dbReference>
<dbReference type="PANTHER" id="PTHR30413:SF8">
    <property type="entry name" value="TRANSPORT PERMEASE PROTEIN"/>
    <property type="match status" value="1"/>
</dbReference>
<keyword evidence="3 9" id="KW-0813">Transport</keyword>
<evidence type="ECO:0000256" key="9">
    <source>
        <dbReference type="RuleBase" id="RU361157"/>
    </source>
</evidence>
<dbReference type="Pfam" id="PF01061">
    <property type="entry name" value="ABC2_membrane"/>
    <property type="match status" value="1"/>
</dbReference>
<evidence type="ECO:0000256" key="4">
    <source>
        <dbReference type="ARBA" id="ARBA00022475"/>
    </source>
</evidence>
<feature type="domain" description="ABC transmembrane type-2" evidence="10">
    <location>
        <begin position="41"/>
        <end position="264"/>
    </location>
</feature>
<evidence type="ECO:0000256" key="5">
    <source>
        <dbReference type="ARBA" id="ARBA00022519"/>
    </source>
</evidence>
<evidence type="ECO:0000259" key="10">
    <source>
        <dbReference type="PROSITE" id="PS51012"/>
    </source>
</evidence>
<dbReference type="EMBL" id="KJ755556">
    <property type="protein sequence ID" value="AIG62523.1"/>
    <property type="molecule type" value="Genomic_DNA"/>
</dbReference>
<dbReference type="InterPro" id="IPR047817">
    <property type="entry name" value="ABC2_TM_bact-type"/>
</dbReference>
<organism evidence="12">
    <name type="scientific">Escherichia coli</name>
    <dbReference type="NCBI Taxonomy" id="562"/>
    <lineage>
        <taxon>Bacteria</taxon>
        <taxon>Pseudomonadati</taxon>
        <taxon>Pseudomonadota</taxon>
        <taxon>Gammaproteobacteria</taxon>
        <taxon>Enterobacterales</taxon>
        <taxon>Enterobacteriaceae</taxon>
        <taxon>Escherichia</taxon>
    </lineage>
</organism>
<keyword evidence="8 9" id="KW-0472">Membrane</keyword>
<feature type="transmembrane region" description="Helical" evidence="9">
    <location>
        <begin position="76"/>
        <end position="97"/>
    </location>
</feature>
<feature type="transmembrane region" description="Helical" evidence="9">
    <location>
        <begin position="118"/>
        <end position="144"/>
    </location>
</feature>
<evidence type="ECO:0000256" key="7">
    <source>
        <dbReference type="ARBA" id="ARBA00022989"/>
    </source>
</evidence>
<gene>
    <name evidence="12" type="primary">wzm</name>
</gene>
<feature type="transmembrane region" description="Helical" evidence="9">
    <location>
        <begin position="244"/>
        <end position="262"/>
    </location>
</feature>
<evidence type="ECO:0000313" key="12">
    <source>
        <dbReference type="EMBL" id="BAQ01406.1"/>
    </source>
</evidence>
<evidence type="ECO:0000256" key="1">
    <source>
        <dbReference type="ARBA" id="ARBA00004429"/>
    </source>
</evidence>
<dbReference type="PROSITE" id="PS51012">
    <property type="entry name" value="ABC_TM2"/>
    <property type="match status" value="1"/>
</dbReference>
<evidence type="ECO:0000256" key="6">
    <source>
        <dbReference type="ARBA" id="ARBA00022692"/>
    </source>
</evidence>
<dbReference type="PANTHER" id="PTHR30413">
    <property type="entry name" value="INNER MEMBRANE TRANSPORT PERMEASE"/>
    <property type="match status" value="1"/>
</dbReference>
<dbReference type="EMBL" id="AB812042">
    <property type="protein sequence ID" value="BAQ01406.1"/>
    <property type="molecule type" value="Genomic_DNA"/>
</dbReference>
<feature type="transmembrane region" description="Helical" evidence="9">
    <location>
        <begin position="187"/>
        <end position="208"/>
    </location>
</feature>
<keyword evidence="4 9" id="KW-1003">Cell membrane</keyword>
<keyword evidence="5" id="KW-0997">Cell inner membrane</keyword>
<evidence type="ECO:0000256" key="8">
    <source>
        <dbReference type="ARBA" id="ARBA00023136"/>
    </source>
</evidence>